<keyword evidence="7" id="KW-1185">Reference proteome</keyword>
<feature type="non-terminal residue" evidence="6">
    <location>
        <position position="1"/>
    </location>
</feature>
<comment type="subcellular location">
    <subcellularLocation>
        <location evidence="1">Cell membrane</location>
        <topology evidence="1">Multi-pass membrane protein</topology>
    </subcellularLocation>
</comment>
<keyword evidence="2" id="KW-1003">Cell membrane</keyword>
<dbReference type="InterPro" id="IPR019108">
    <property type="entry name" value="Caa3_assmbl_CtaG-rel"/>
</dbReference>
<reference evidence="6 7" key="1">
    <citation type="submission" date="2023-02" db="EMBL/GenBank/DDBJ databases">
        <title>Study of novel species of the Microbacterium genus.</title>
        <authorList>
            <person name="Arroyo-Herrera I."/>
            <person name="Roman-Ponce B."/>
            <person name="Vasquez-Murrieta M.S."/>
        </authorList>
    </citation>
    <scope>NUCLEOTIDE SEQUENCE [LARGE SCALE GENOMIC DNA]</scope>
    <source>
        <strain evidence="6 7">NE1TT3</strain>
    </source>
</reference>
<keyword evidence="5" id="KW-0472">Membrane</keyword>
<proteinExistence type="predicted"/>
<evidence type="ECO:0000256" key="4">
    <source>
        <dbReference type="ARBA" id="ARBA00022989"/>
    </source>
</evidence>
<comment type="caution">
    <text evidence="6">The sequence shown here is derived from an EMBL/GenBank/DDBJ whole genome shotgun (WGS) entry which is preliminary data.</text>
</comment>
<keyword evidence="3" id="KW-0812">Transmembrane</keyword>
<evidence type="ECO:0000256" key="2">
    <source>
        <dbReference type="ARBA" id="ARBA00022475"/>
    </source>
</evidence>
<evidence type="ECO:0000256" key="1">
    <source>
        <dbReference type="ARBA" id="ARBA00004651"/>
    </source>
</evidence>
<feature type="non-terminal residue" evidence="6">
    <location>
        <position position="84"/>
    </location>
</feature>
<evidence type="ECO:0000256" key="5">
    <source>
        <dbReference type="ARBA" id="ARBA00023136"/>
    </source>
</evidence>
<protein>
    <submittedName>
        <fullName evidence="6">Cytochrome c oxidase assembly protein</fullName>
    </submittedName>
</protein>
<sequence>HAFFGVAIMMQTGLFAAEWFGSMGRTWGATPLEDQYVGGGVAWGIGEIPSLILGITVAIQWSRSDERLQRSNDRQADRTGDAEL</sequence>
<evidence type="ECO:0000256" key="3">
    <source>
        <dbReference type="ARBA" id="ARBA00022692"/>
    </source>
</evidence>
<accession>A0ABT5SMI6</accession>
<evidence type="ECO:0000313" key="7">
    <source>
        <dbReference type="Proteomes" id="UP001218170"/>
    </source>
</evidence>
<dbReference type="EMBL" id="JAQZCI010000063">
    <property type="protein sequence ID" value="MDD7963695.1"/>
    <property type="molecule type" value="Genomic_DNA"/>
</dbReference>
<name>A0ABT5SMI6_9MICO</name>
<dbReference type="Pfam" id="PF09678">
    <property type="entry name" value="Caa3_CtaG"/>
    <property type="match status" value="1"/>
</dbReference>
<gene>
    <name evidence="6" type="ORF">PUW80_15225</name>
</gene>
<dbReference type="RefSeq" id="WP_274265084.1">
    <property type="nucleotide sequence ID" value="NZ_JAQZCI010000063.1"/>
</dbReference>
<organism evidence="6 7">
    <name type="scientific">Microbacterium thalli</name>
    <dbReference type="NCBI Taxonomy" id="3027921"/>
    <lineage>
        <taxon>Bacteria</taxon>
        <taxon>Bacillati</taxon>
        <taxon>Actinomycetota</taxon>
        <taxon>Actinomycetes</taxon>
        <taxon>Micrococcales</taxon>
        <taxon>Microbacteriaceae</taxon>
        <taxon>Microbacterium</taxon>
    </lineage>
</organism>
<keyword evidence="4" id="KW-1133">Transmembrane helix</keyword>
<evidence type="ECO:0000313" key="6">
    <source>
        <dbReference type="EMBL" id="MDD7963695.1"/>
    </source>
</evidence>
<dbReference type="Proteomes" id="UP001218170">
    <property type="component" value="Unassembled WGS sequence"/>
</dbReference>